<dbReference type="Proteomes" id="UP000284277">
    <property type="component" value="Unassembled WGS sequence"/>
</dbReference>
<dbReference type="GO" id="GO:0030001">
    <property type="term" value="P:metal ion transport"/>
    <property type="evidence" value="ECO:0007669"/>
    <property type="project" value="UniProtKB-ARBA"/>
</dbReference>
<feature type="transmembrane region" description="Helical" evidence="8">
    <location>
        <begin position="38"/>
        <end position="62"/>
    </location>
</feature>
<keyword evidence="5 8" id="KW-1133">Transmembrane helix</keyword>
<evidence type="ECO:0000256" key="5">
    <source>
        <dbReference type="ARBA" id="ARBA00022989"/>
    </source>
</evidence>
<dbReference type="GO" id="GO:0008324">
    <property type="term" value="F:monoatomic cation transmembrane transporter activity"/>
    <property type="evidence" value="ECO:0007669"/>
    <property type="project" value="InterPro"/>
</dbReference>
<keyword evidence="10" id="KW-1185">Reference proteome</keyword>
<evidence type="ECO:0000256" key="6">
    <source>
        <dbReference type="ARBA" id="ARBA00023065"/>
    </source>
</evidence>
<evidence type="ECO:0000313" key="9">
    <source>
        <dbReference type="EMBL" id="RKD33712.1"/>
    </source>
</evidence>
<feature type="transmembrane region" description="Helical" evidence="8">
    <location>
        <begin position="122"/>
        <end position="143"/>
    </location>
</feature>
<keyword evidence="7 8" id="KW-0472">Membrane</keyword>
<organism evidence="9 10">
    <name type="scientific">Lacrimispora algidixylanolytica</name>
    <dbReference type="NCBI Taxonomy" id="94868"/>
    <lineage>
        <taxon>Bacteria</taxon>
        <taxon>Bacillati</taxon>
        <taxon>Bacillota</taxon>
        <taxon>Clostridia</taxon>
        <taxon>Lachnospirales</taxon>
        <taxon>Lachnospiraceae</taxon>
        <taxon>Lacrimispora</taxon>
    </lineage>
</organism>
<evidence type="ECO:0000256" key="4">
    <source>
        <dbReference type="ARBA" id="ARBA00022692"/>
    </source>
</evidence>
<protein>
    <recommendedName>
        <fullName evidence="11">Potassium transporter KtrB</fullName>
    </recommendedName>
</protein>
<keyword evidence="6" id="KW-0406">Ion transport</keyword>
<accession>A0A419T8D4</accession>
<dbReference type="EMBL" id="MCIA01000006">
    <property type="protein sequence ID" value="RKD33712.1"/>
    <property type="molecule type" value="Genomic_DNA"/>
</dbReference>
<dbReference type="GO" id="GO:0005886">
    <property type="term" value="C:plasma membrane"/>
    <property type="evidence" value="ECO:0007669"/>
    <property type="project" value="UniProtKB-SubCell"/>
</dbReference>
<sequence length="454" mass="49179">MTPTQIVTLSFLVIILIGAVLLKIPFSQTESAGPIPFLDCLFTATSAVCVTGLVTVTTATSWSIFGKIVILILIQIGGLGLVAIITYLGIHLGKKITLKERLTIQTAFNHTDFHGMVRMVMFVIRGTLICEGIGAFILFWGFFTDGVGVLTSFLYAIFHSVSAFCNAGFDIIGEQSLIPFASNVLINIPIMLLIIIGGIGFSVWVDFIHNIKNHFSMKTKRRWKFSLHTKLVLITTGLLLFTGTAYFLVAERGNSQLWGNGGFGETLLKAMFQSVTLRTAGYATIDQASLSETSKFISGIFMIIGGSPGGTAGGIKTVTLAVVICSVWSVIKGRYTIDVFHKNIPLQLLQKSLTIIIIMTVLLSTGTAILTFTEHNNAYSHLTVDLFFEVASALGTVGLTTGITPFLSSQGKFLLILCMFIGRTGPISILISLSKRGEVANNNIRYPKEDILIG</sequence>
<dbReference type="Pfam" id="PF02386">
    <property type="entry name" value="TrkH"/>
    <property type="match status" value="1"/>
</dbReference>
<evidence type="ECO:0000256" key="3">
    <source>
        <dbReference type="ARBA" id="ARBA00022475"/>
    </source>
</evidence>
<evidence type="ECO:0000313" key="10">
    <source>
        <dbReference type="Proteomes" id="UP000284277"/>
    </source>
</evidence>
<feature type="transmembrane region" description="Helical" evidence="8">
    <location>
        <begin position="229"/>
        <end position="249"/>
    </location>
</feature>
<evidence type="ECO:0000256" key="7">
    <source>
        <dbReference type="ARBA" id="ARBA00023136"/>
    </source>
</evidence>
<feature type="transmembrane region" description="Helical" evidence="8">
    <location>
        <begin position="184"/>
        <end position="208"/>
    </location>
</feature>
<dbReference type="PANTHER" id="PTHR32024">
    <property type="entry name" value="TRK SYSTEM POTASSIUM UPTAKE PROTEIN TRKG-RELATED"/>
    <property type="match status" value="1"/>
</dbReference>
<proteinExistence type="predicted"/>
<feature type="transmembrane region" description="Helical" evidence="8">
    <location>
        <begin position="311"/>
        <end position="331"/>
    </location>
</feature>
<comment type="subcellular location">
    <subcellularLocation>
        <location evidence="1">Cell membrane</location>
        <topology evidence="1">Multi-pass membrane protein</topology>
    </subcellularLocation>
</comment>
<evidence type="ECO:0000256" key="1">
    <source>
        <dbReference type="ARBA" id="ARBA00004651"/>
    </source>
</evidence>
<dbReference type="PANTHER" id="PTHR32024:SF1">
    <property type="entry name" value="KTR SYSTEM POTASSIUM UPTAKE PROTEIN B"/>
    <property type="match status" value="1"/>
</dbReference>
<keyword evidence="4 8" id="KW-0812">Transmembrane</keyword>
<keyword evidence="2" id="KW-0813">Transport</keyword>
<reference evidence="9 10" key="1">
    <citation type="submission" date="2016-08" db="EMBL/GenBank/DDBJ databases">
        <title>A new outlook on sporulation: Clostridium algidixylanolyticum.</title>
        <authorList>
            <person name="Poppleton D.I."/>
            <person name="Gribaldo S."/>
        </authorList>
    </citation>
    <scope>NUCLEOTIDE SEQUENCE [LARGE SCALE GENOMIC DNA]</scope>
    <source>
        <strain evidence="9 10">SPL73</strain>
    </source>
</reference>
<feature type="transmembrane region" description="Helical" evidence="8">
    <location>
        <begin position="6"/>
        <end position="26"/>
    </location>
</feature>
<feature type="transmembrane region" description="Helical" evidence="8">
    <location>
        <begin position="413"/>
        <end position="433"/>
    </location>
</feature>
<evidence type="ECO:0000256" key="8">
    <source>
        <dbReference type="SAM" id="Phobius"/>
    </source>
</evidence>
<comment type="caution">
    <text evidence="9">The sequence shown here is derived from an EMBL/GenBank/DDBJ whole genome shotgun (WGS) entry which is preliminary data.</text>
</comment>
<feature type="transmembrane region" description="Helical" evidence="8">
    <location>
        <begin position="68"/>
        <end position="90"/>
    </location>
</feature>
<feature type="transmembrane region" description="Helical" evidence="8">
    <location>
        <begin position="352"/>
        <end position="372"/>
    </location>
</feature>
<gene>
    <name evidence="9" type="ORF">BET01_13445</name>
</gene>
<dbReference type="InterPro" id="IPR003445">
    <property type="entry name" value="Cat_transpt"/>
</dbReference>
<evidence type="ECO:0008006" key="11">
    <source>
        <dbReference type="Google" id="ProtNLM"/>
    </source>
</evidence>
<feature type="transmembrane region" description="Helical" evidence="8">
    <location>
        <begin position="378"/>
        <end position="401"/>
    </location>
</feature>
<evidence type="ECO:0000256" key="2">
    <source>
        <dbReference type="ARBA" id="ARBA00022448"/>
    </source>
</evidence>
<keyword evidence="3" id="KW-1003">Cell membrane</keyword>
<dbReference type="AlphaFoldDB" id="A0A419T8D4"/>
<name>A0A419T8D4_9FIRM</name>